<evidence type="ECO:0000256" key="5">
    <source>
        <dbReference type="ARBA" id="ARBA00023136"/>
    </source>
</evidence>
<dbReference type="GO" id="GO:0006888">
    <property type="term" value="P:endoplasmic reticulum to Golgi vesicle-mediated transport"/>
    <property type="evidence" value="ECO:0007669"/>
    <property type="project" value="InterPro"/>
</dbReference>
<feature type="transmembrane region" description="Helical" evidence="6">
    <location>
        <begin position="205"/>
        <end position="224"/>
    </location>
</feature>
<organism evidence="8 9">
    <name type="scientific">Daphnia galeata</name>
    <dbReference type="NCBI Taxonomy" id="27404"/>
    <lineage>
        <taxon>Eukaryota</taxon>
        <taxon>Metazoa</taxon>
        <taxon>Ecdysozoa</taxon>
        <taxon>Arthropoda</taxon>
        <taxon>Crustacea</taxon>
        <taxon>Branchiopoda</taxon>
        <taxon>Diplostraca</taxon>
        <taxon>Cladocera</taxon>
        <taxon>Anomopoda</taxon>
        <taxon>Daphniidae</taxon>
        <taxon>Daphnia</taxon>
    </lineage>
</organism>
<evidence type="ECO:0000256" key="4">
    <source>
        <dbReference type="ARBA" id="ARBA00022989"/>
    </source>
</evidence>
<reference evidence="8" key="1">
    <citation type="submission" date="2021-11" db="EMBL/GenBank/DDBJ databases">
        <authorList>
            <person name="Schell T."/>
        </authorList>
    </citation>
    <scope>NUCLEOTIDE SEQUENCE</scope>
    <source>
        <strain evidence="8">M5</strain>
    </source>
</reference>
<feature type="transmembrane region" description="Helical" evidence="6">
    <location>
        <begin position="146"/>
        <end position="165"/>
    </location>
</feature>
<evidence type="ECO:0000256" key="6">
    <source>
        <dbReference type="RuleBase" id="RU361264"/>
    </source>
</evidence>
<dbReference type="OrthoDB" id="411251at2759"/>
<evidence type="ECO:0000313" key="9">
    <source>
        <dbReference type="Proteomes" id="UP000789390"/>
    </source>
</evidence>
<accession>A0A8J2W494</accession>
<keyword evidence="3 6" id="KW-0812">Transmembrane</keyword>
<dbReference type="PANTHER" id="PTHR21236">
    <property type="entry name" value="GOLGI MEMBRANE PROTEIN YIP1"/>
    <property type="match status" value="1"/>
</dbReference>
<evidence type="ECO:0000256" key="1">
    <source>
        <dbReference type="ARBA" id="ARBA00004141"/>
    </source>
</evidence>
<dbReference type="EMBL" id="CAKKLH010000148">
    <property type="protein sequence ID" value="CAH0104652.1"/>
    <property type="molecule type" value="Genomic_DNA"/>
</dbReference>
<evidence type="ECO:0000259" key="7">
    <source>
        <dbReference type="Pfam" id="PF04893"/>
    </source>
</evidence>
<evidence type="ECO:0000256" key="2">
    <source>
        <dbReference type="ARBA" id="ARBA00010596"/>
    </source>
</evidence>
<protein>
    <recommendedName>
        <fullName evidence="6">Protein YIPF</fullName>
    </recommendedName>
</protein>
<dbReference type="GO" id="GO:0000139">
    <property type="term" value="C:Golgi membrane"/>
    <property type="evidence" value="ECO:0007669"/>
    <property type="project" value="UniProtKB-SubCell"/>
</dbReference>
<keyword evidence="5 6" id="KW-0472">Membrane</keyword>
<sequence>MEEFNSLPPFSSPSNEDYLVDVSGKMDSIPSISKPINGEGKPEFNTLDEPIRLTIIRDLKAVGNKFFHVLYPRQQTSLLTEWDLWGPLILCTFMALLLQGRSDSTDHDGGPEFAEVFVIVWVGAMAVTINTKLLGGTISFFQSVCVLGYCLLPLSIALALCRIVLLLQQNTLFFVLRCGFSLTAFFWAVWAAIKFLGDSSPPRRKILAAYPIGLFYFVIAWLVVSLSNS</sequence>
<dbReference type="InterPro" id="IPR006977">
    <property type="entry name" value="Yip1_dom"/>
</dbReference>
<keyword evidence="9" id="KW-1185">Reference proteome</keyword>
<evidence type="ECO:0000313" key="8">
    <source>
        <dbReference type="EMBL" id="CAH0104652.1"/>
    </source>
</evidence>
<comment type="caution">
    <text evidence="8">The sequence shown here is derived from an EMBL/GenBank/DDBJ whole genome shotgun (WGS) entry which is preliminary data.</text>
</comment>
<dbReference type="Proteomes" id="UP000789390">
    <property type="component" value="Unassembled WGS sequence"/>
</dbReference>
<dbReference type="Pfam" id="PF04893">
    <property type="entry name" value="Yip1"/>
    <property type="match status" value="1"/>
</dbReference>
<dbReference type="GO" id="GO:0005802">
    <property type="term" value="C:trans-Golgi network"/>
    <property type="evidence" value="ECO:0007669"/>
    <property type="project" value="TreeGrafter"/>
</dbReference>
<evidence type="ECO:0000256" key="3">
    <source>
        <dbReference type="ARBA" id="ARBA00022692"/>
    </source>
</evidence>
<feature type="transmembrane region" description="Helical" evidence="6">
    <location>
        <begin position="171"/>
        <end position="193"/>
    </location>
</feature>
<dbReference type="PANTHER" id="PTHR21236:SF1">
    <property type="entry name" value="PROTEIN YIPF6"/>
    <property type="match status" value="1"/>
</dbReference>
<dbReference type="InterPro" id="IPR045231">
    <property type="entry name" value="Yip1/4-like"/>
</dbReference>
<gene>
    <name evidence="8" type="ORF">DGAL_LOCUS7563</name>
</gene>
<name>A0A8J2W494_9CRUS</name>
<feature type="domain" description="Yip1" evidence="7">
    <location>
        <begin position="69"/>
        <end position="222"/>
    </location>
</feature>
<comment type="caution">
    <text evidence="6">Lacks conserved residue(s) required for the propagation of feature annotation.</text>
</comment>
<proteinExistence type="inferred from homology"/>
<comment type="subcellular location">
    <subcellularLocation>
        <location evidence="6">Golgi apparatus membrane</location>
        <topology evidence="6">Multi-pass membrane protein</topology>
    </subcellularLocation>
    <subcellularLocation>
        <location evidence="1">Membrane</location>
        <topology evidence="1">Multi-pass membrane protein</topology>
    </subcellularLocation>
</comment>
<comment type="similarity">
    <text evidence="2 6">Belongs to the YIP1 family.</text>
</comment>
<keyword evidence="4 6" id="KW-1133">Transmembrane helix</keyword>
<dbReference type="AlphaFoldDB" id="A0A8J2W494"/>